<dbReference type="PANTHER" id="PTHR10091">
    <property type="entry name" value="ALDOSE-1-EPIMERASE"/>
    <property type="match status" value="1"/>
</dbReference>
<proteinExistence type="predicted"/>
<dbReference type="Pfam" id="PF01263">
    <property type="entry name" value="Aldose_epim"/>
    <property type="match status" value="1"/>
</dbReference>
<dbReference type="GO" id="GO:0006006">
    <property type="term" value="P:glucose metabolic process"/>
    <property type="evidence" value="ECO:0007669"/>
    <property type="project" value="TreeGrafter"/>
</dbReference>
<organism evidence="1 2">
    <name type="scientific">Lophium mytilinum</name>
    <dbReference type="NCBI Taxonomy" id="390894"/>
    <lineage>
        <taxon>Eukaryota</taxon>
        <taxon>Fungi</taxon>
        <taxon>Dikarya</taxon>
        <taxon>Ascomycota</taxon>
        <taxon>Pezizomycotina</taxon>
        <taxon>Dothideomycetes</taxon>
        <taxon>Pleosporomycetidae</taxon>
        <taxon>Mytilinidiales</taxon>
        <taxon>Mytilinidiaceae</taxon>
        <taxon>Lophium</taxon>
    </lineage>
</organism>
<dbReference type="PANTHER" id="PTHR10091:SF2">
    <property type="entry name" value="ALDOSE 1-EPIMERASE"/>
    <property type="match status" value="1"/>
</dbReference>
<accession>A0A6A6R6J4</accession>
<dbReference type="GO" id="GO:0033499">
    <property type="term" value="P:galactose catabolic process via UDP-galactose, Leloir pathway"/>
    <property type="evidence" value="ECO:0007669"/>
    <property type="project" value="TreeGrafter"/>
</dbReference>
<evidence type="ECO:0000313" key="2">
    <source>
        <dbReference type="Proteomes" id="UP000799750"/>
    </source>
</evidence>
<dbReference type="EMBL" id="MU004183">
    <property type="protein sequence ID" value="KAF2500086.1"/>
    <property type="molecule type" value="Genomic_DNA"/>
</dbReference>
<dbReference type="GO" id="GO:0030246">
    <property type="term" value="F:carbohydrate binding"/>
    <property type="evidence" value="ECO:0007669"/>
    <property type="project" value="InterPro"/>
</dbReference>
<dbReference type="InterPro" id="IPR008183">
    <property type="entry name" value="Aldose_1/G6P_1-epimerase"/>
</dbReference>
<sequence>MVMRAFGAHFPARVTQLPGLGEDGKYTLSADGIRAQFIPYAATLTNLSVKDKNGIERDIVLGYDNASYYPVDSSHPVYNGIPGPYVNRIGNGTFTPVRASVTYTLSKNKWSIKIEAASLKIVNIPLDAVDDFYSAPHQLGFADSTPAFVGHCGGGGSCDGYNGEWLVDAHTPDSAVKLTLASEWSGIKADLRTDQEGLVVYTCFWSDGSAQIKAGQGYEGGPRNITSGDCVAIEAQDWVDGINHPEWGRLDRQIWGPGERYSWEAEWEFGIV</sequence>
<name>A0A6A6R6J4_9PEZI</name>
<dbReference type="SUPFAM" id="SSF74650">
    <property type="entry name" value="Galactose mutarotase-like"/>
    <property type="match status" value="1"/>
</dbReference>
<dbReference type="AlphaFoldDB" id="A0A6A6R6J4"/>
<dbReference type="InterPro" id="IPR014718">
    <property type="entry name" value="GH-type_carb-bd"/>
</dbReference>
<dbReference type="Gene3D" id="2.70.98.10">
    <property type="match status" value="2"/>
</dbReference>
<dbReference type="Proteomes" id="UP000799750">
    <property type="component" value="Unassembled WGS sequence"/>
</dbReference>
<dbReference type="GO" id="GO:0004034">
    <property type="term" value="F:aldose 1-epimerase activity"/>
    <property type="evidence" value="ECO:0007669"/>
    <property type="project" value="TreeGrafter"/>
</dbReference>
<evidence type="ECO:0000313" key="1">
    <source>
        <dbReference type="EMBL" id="KAF2500086.1"/>
    </source>
</evidence>
<dbReference type="OrthoDB" id="274691at2759"/>
<protein>
    <submittedName>
        <fullName evidence="1">Galactose mutarotase-like protein</fullName>
    </submittedName>
</protein>
<reference evidence="1" key="1">
    <citation type="journal article" date="2020" name="Stud. Mycol.">
        <title>101 Dothideomycetes genomes: a test case for predicting lifestyles and emergence of pathogens.</title>
        <authorList>
            <person name="Haridas S."/>
            <person name="Albert R."/>
            <person name="Binder M."/>
            <person name="Bloem J."/>
            <person name="Labutti K."/>
            <person name="Salamov A."/>
            <person name="Andreopoulos B."/>
            <person name="Baker S."/>
            <person name="Barry K."/>
            <person name="Bills G."/>
            <person name="Bluhm B."/>
            <person name="Cannon C."/>
            <person name="Castanera R."/>
            <person name="Culley D."/>
            <person name="Daum C."/>
            <person name="Ezra D."/>
            <person name="Gonzalez J."/>
            <person name="Henrissat B."/>
            <person name="Kuo A."/>
            <person name="Liang C."/>
            <person name="Lipzen A."/>
            <person name="Lutzoni F."/>
            <person name="Magnuson J."/>
            <person name="Mondo S."/>
            <person name="Nolan M."/>
            <person name="Ohm R."/>
            <person name="Pangilinan J."/>
            <person name="Park H.-J."/>
            <person name="Ramirez L."/>
            <person name="Alfaro M."/>
            <person name="Sun H."/>
            <person name="Tritt A."/>
            <person name="Yoshinaga Y."/>
            <person name="Zwiers L.-H."/>
            <person name="Turgeon B."/>
            <person name="Goodwin S."/>
            <person name="Spatafora J."/>
            <person name="Crous P."/>
            <person name="Grigoriev I."/>
        </authorList>
    </citation>
    <scope>NUCLEOTIDE SEQUENCE</scope>
    <source>
        <strain evidence="1">CBS 269.34</strain>
    </source>
</reference>
<dbReference type="InterPro" id="IPR011013">
    <property type="entry name" value="Gal_mutarotase_sf_dom"/>
</dbReference>
<keyword evidence="2" id="KW-1185">Reference proteome</keyword>
<gene>
    <name evidence="1" type="ORF">BU16DRAFT_547070</name>
</gene>